<dbReference type="OrthoDB" id="9793035at2"/>
<dbReference type="InterPro" id="IPR030673">
    <property type="entry name" value="PyroPPase_GppA_Ppx"/>
</dbReference>
<dbReference type="Gene3D" id="3.30.420.150">
    <property type="entry name" value="Exopolyphosphatase. Domain 2"/>
    <property type="match status" value="1"/>
</dbReference>
<dbReference type="FunFam" id="3.30.420.150:FF:000001">
    <property type="entry name" value="Guanosine-5'-triphosphate,3'-diphosphate pyrophosphatase"/>
    <property type="match status" value="1"/>
</dbReference>
<evidence type="ECO:0000313" key="5">
    <source>
        <dbReference type="Proteomes" id="UP000297890"/>
    </source>
</evidence>
<dbReference type="PIRSF" id="PIRSF001267">
    <property type="entry name" value="Pyrophosphatase_GppA_Ppx"/>
    <property type="match status" value="1"/>
</dbReference>
<keyword evidence="5" id="KW-1185">Reference proteome</keyword>
<reference evidence="4 5" key="1">
    <citation type="journal article" date="2019" name="ISME J.">
        <title>Candidatus Macondimonas diazotrophica, a novel gammaproteobacterial genus dominating crude-oil-contaminated coastal sediments.</title>
        <authorList>
            <person name="Karthikeyan S."/>
            <person name="Konstantinidis K."/>
        </authorList>
    </citation>
    <scope>NUCLEOTIDE SEQUENCE [LARGE SCALE GENOMIC DNA]</scope>
    <source>
        <strain evidence="4 5">KTK01</strain>
    </source>
</reference>
<organism evidence="4 5">
    <name type="scientific">Candidatus Macondimonas diazotrophica</name>
    <dbReference type="NCBI Taxonomy" id="2305248"/>
    <lineage>
        <taxon>Bacteria</taxon>
        <taxon>Pseudomonadati</taxon>
        <taxon>Pseudomonadota</taxon>
        <taxon>Gammaproteobacteria</taxon>
        <taxon>Chromatiales</taxon>
        <taxon>Ectothiorhodospiraceae</taxon>
        <taxon>Candidatus Macondimonas</taxon>
    </lineage>
</organism>
<dbReference type="AlphaFoldDB" id="A0A4Z0FAV7"/>
<name>A0A4Z0FAV7_9GAMM</name>
<dbReference type="GO" id="GO:0006798">
    <property type="term" value="P:polyphosphate catabolic process"/>
    <property type="evidence" value="ECO:0007669"/>
    <property type="project" value="TreeGrafter"/>
</dbReference>
<gene>
    <name evidence="4" type="ORF">E4680_04495</name>
</gene>
<dbReference type="Pfam" id="PF02541">
    <property type="entry name" value="Ppx-GppA"/>
    <property type="match status" value="1"/>
</dbReference>
<dbReference type="InterPro" id="IPR050273">
    <property type="entry name" value="GppA/Ppx_hydrolase"/>
</dbReference>
<dbReference type="Proteomes" id="UP000297890">
    <property type="component" value="Unassembled WGS sequence"/>
</dbReference>
<dbReference type="CDD" id="cd24053">
    <property type="entry name" value="ASKHA_NBD_EcPPX-GppA-like"/>
    <property type="match status" value="1"/>
</dbReference>
<evidence type="ECO:0000259" key="3">
    <source>
        <dbReference type="Pfam" id="PF21447"/>
    </source>
</evidence>
<evidence type="ECO:0000259" key="2">
    <source>
        <dbReference type="Pfam" id="PF02541"/>
    </source>
</evidence>
<dbReference type="GO" id="GO:0004309">
    <property type="term" value="F:exopolyphosphatase activity"/>
    <property type="evidence" value="ECO:0007669"/>
    <property type="project" value="TreeGrafter"/>
</dbReference>
<dbReference type="Gene3D" id="1.10.3210.10">
    <property type="entry name" value="Hypothetical protein af1432"/>
    <property type="match status" value="1"/>
</dbReference>
<sequence length="514" mass="56515">MEPQPLPQGITAPPNGDPAGHFAALDLGSNSFHLILARRLGQHIQVIDRLREMVRLGTGLRADGTITPEAQQRALETLRRFGDRLRDIPPQHIRAVGTYTLRRGFRAVDFLEQAGQVLGHPIEVISGQEEARLIYRGVSFTLGPPANRRLVFDIGGGSSEIVLGDGIHPICMESLHMGCITYSQRFFRDGRITAKRWQAAETAARLEFQPVAANFRAAGWHEAIGTSGSIRAVAAMVQTLRNTPDIDAAGLADLRDRLIRAGRVDRLNLPDLAAERQQVFAGGAVILSAAFAALGIERMLPCDGALREGLLDELAAGRRGRQDVCNHTAEALSQLYHADRGQASRVCTTALGFLDQLREQWALGQTPDIDALRWAAMLHEIGLAISHSGYHKHGHYLLANGDLAGFSRNTQTLVSLLVRFHRRKIIRREFNVLPPEQRLTALRLTIVLRLAVLLHRARGSEPAPPIQLTATTDGLHMDFPKKGLTLRPLMHADLLEEQALLERAGFALSFGETD</sequence>
<dbReference type="FunFam" id="3.30.420.40:FF:000023">
    <property type="entry name" value="Guanosine-5'-triphosphate,3'-diphosphate pyrophosphatase"/>
    <property type="match status" value="1"/>
</dbReference>
<keyword evidence="1" id="KW-0378">Hydrolase</keyword>
<dbReference type="InterPro" id="IPR048950">
    <property type="entry name" value="Ppx_GppA_C"/>
</dbReference>
<dbReference type="EMBL" id="SRIO01000004">
    <property type="protein sequence ID" value="TFZ83314.1"/>
    <property type="molecule type" value="Genomic_DNA"/>
</dbReference>
<dbReference type="Gene3D" id="3.30.420.40">
    <property type="match status" value="1"/>
</dbReference>
<dbReference type="RefSeq" id="WP_135281194.1">
    <property type="nucleotide sequence ID" value="NZ_SRIO01000004.1"/>
</dbReference>
<evidence type="ECO:0000256" key="1">
    <source>
        <dbReference type="ARBA" id="ARBA00022801"/>
    </source>
</evidence>
<feature type="domain" description="Ppx/GppA phosphatase N-terminal" evidence="2">
    <location>
        <begin position="38"/>
        <end position="314"/>
    </location>
</feature>
<dbReference type="PANTHER" id="PTHR30005:SF14">
    <property type="entry name" value="EXOPOLYPHOSPHATASE"/>
    <property type="match status" value="1"/>
</dbReference>
<dbReference type="SUPFAM" id="SSF109604">
    <property type="entry name" value="HD-domain/PDEase-like"/>
    <property type="match status" value="1"/>
</dbReference>
<comment type="caution">
    <text evidence="4">The sequence shown here is derived from an EMBL/GenBank/DDBJ whole genome shotgun (WGS) entry which is preliminary data.</text>
</comment>
<dbReference type="PANTHER" id="PTHR30005">
    <property type="entry name" value="EXOPOLYPHOSPHATASE"/>
    <property type="match status" value="1"/>
</dbReference>
<dbReference type="InterPro" id="IPR003695">
    <property type="entry name" value="Ppx_GppA_N"/>
</dbReference>
<feature type="domain" description="Ppx/GppA phosphatase C-terminal" evidence="3">
    <location>
        <begin position="326"/>
        <end position="498"/>
    </location>
</feature>
<dbReference type="SUPFAM" id="SSF53067">
    <property type="entry name" value="Actin-like ATPase domain"/>
    <property type="match status" value="2"/>
</dbReference>
<dbReference type="InterPro" id="IPR043129">
    <property type="entry name" value="ATPase_NBD"/>
</dbReference>
<protein>
    <submittedName>
        <fullName evidence="4">Ppx/GppA family phosphatase</fullName>
    </submittedName>
</protein>
<evidence type="ECO:0000313" key="4">
    <source>
        <dbReference type="EMBL" id="TFZ83314.1"/>
    </source>
</evidence>
<proteinExistence type="predicted"/>
<accession>A0A4Z0FAV7</accession>
<dbReference type="Pfam" id="PF21447">
    <property type="entry name" value="Ppx-GppA_III"/>
    <property type="match status" value="1"/>
</dbReference>